<dbReference type="Proteomes" id="UP000005439">
    <property type="component" value="Chromosome"/>
</dbReference>
<dbReference type="InterPro" id="IPR013022">
    <property type="entry name" value="Xyl_isomerase-like_TIM-brl"/>
</dbReference>
<reference evidence="5 6" key="2">
    <citation type="journal article" date="2012" name="Stand. Genomic Sci.">
        <title>Complete genome sequence of the moderately thermophilic mineral-sulfide-oxidizing firmicute Sulfobacillus acidophilus type strain (NAL(T)).</title>
        <authorList>
            <person name="Anderson I."/>
            <person name="Chertkov O."/>
            <person name="Chen A."/>
            <person name="Saunders E."/>
            <person name="Lapidus A."/>
            <person name="Nolan M."/>
            <person name="Lucas S."/>
            <person name="Hammon N."/>
            <person name="Deshpande S."/>
            <person name="Cheng J.F."/>
            <person name="Han C."/>
            <person name="Tapia R."/>
            <person name="Goodwin L.A."/>
            <person name="Pitluck S."/>
            <person name="Liolios K."/>
            <person name="Pagani I."/>
            <person name="Ivanova N."/>
            <person name="Mikhailova N."/>
            <person name="Pati A."/>
            <person name="Palaniappan K."/>
            <person name="Land M."/>
            <person name="Pan C."/>
            <person name="Rohde M."/>
            <person name="Pukall R."/>
            <person name="Goker M."/>
            <person name="Detter J.C."/>
            <person name="Woyke T."/>
            <person name="Bristow J."/>
            <person name="Eisen J.A."/>
            <person name="Markowitz V."/>
            <person name="Hugenholtz P."/>
            <person name="Kyrpides N.C."/>
            <person name="Klenk H.P."/>
            <person name="Mavromatis K."/>
        </authorList>
    </citation>
    <scope>NUCLEOTIDE SEQUENCE [LARGE SCALE GENOMIC DNA]</scope>
    <source>
        <strain evidence="6">ATCC 700253 / DSM 10332 / NAL</strain>
    </source>
</reference>
<dbReference type="GO" id="GO:0046487">
    <property type="term" value="P:glyoxylate metabolic process"/>
    <property type="evidence" value="ECO:0007669"/>
    <property type="project" value="TreeGrafter"/>
</dbReference>
<dbReference type="InterPro" id="IPR017643">
    <property type="entry name" value="Hydroxypyruvate_isomerase"/>
</dbReference>
<dbReference type="EMBL" id="CP003179">
    <property type="protein sequence ID" value="AEW03799.1"/>
    <property type="molecule type" value="Genomic_DNA"/>
</dbReference>
<evidence type="ECO:0000313" key="6">
    <source>
        <dbReference type="Proteomes" id="UP000005439"/>
    </source>
</evidence>
<organism evidence="5 6">
    <name type="scientific">Sulfobacillus acidophilus (strain ATCC 700253 / DSM 10332 / NAL)</name>
    <dbReference type="NCBI Taxonomy" id="679936"/>
    <lineage>
        <taxon>Bacteria</taxon>
        <taxon>Bacillati</taxon>
        <taxon>Bacillota</taxon>
        <taxon>Clostridia</taxon>
        <taxon>Eubacteriales</taxon>
        <taxon>Clostridiales Family XVII. Incertae Sedis</taxon>
        <taxon>Sulfobacillus</taxon>
    </lineage>
</organism>
<dbReference type="FunFam" id="3.20.20.150:FF:000007">
    <property type="entry name" value="Hydroxypyruvate isomerase"/>
    <property type="match status" value="1"/>
</dbReference>
<keyword evidence="1 2" id="KW-0413">Isomerase</keyword>
<dbReference type="PANTHER" id="PTHR43489:SF13">
    <property type="entry name" value="HYDROXYPYRUVATE ISOMERASE"/>
    <property type="match status" value="1"/>
</dbReference>
<evidence type="ECO:0000256" key="3">
    <source>
        <dbReference type="PIRSR" id="PIRSR006241-50"/>
    </source>
</evidence>
<evidence type="ECO:0000313" key="5">
    <source>
        <dbReference type="EMBL" id="AEW03799.1"/>
    </source>
</evidence>
<dbReference type="GO" id="GO:0008903">
    <property type="term" value="F:hydroxypyruvate isomerase activity"/>
    <property type="evidence" value="ECO:0007669"/>
    <property type="project" value="UniProtKB-EC"/>
</dbReference>
<dbReference type="Gene3D" id="3.20.20.150">
    <property type="entry name" value="Divalent-metal-dependent TIM barrel enzymes"/>
    <property type="match status" value="1"/>
</dbReference>
<feature type="domain" description="Xylose isomerase-like TIM barrel" evidence="4">
    <location>
        <begin position="21"/>
        <end position="256"/>
    </location>
</feature>
<gene>
    <name evidence="5" type="ordered locus">Sulac_0228</name>
</gene>
<evidence type="ECO:0000256" key="1">
    <source>
        <dbReference type="ARBA" id="ARBA00023235"/>
    </source>
</evidence>
<reference evidence="6" key="1">
    <citation type="submission" date="2011-12" db="EMBL/GenBank/DDBJ databases">
        <title>The complete genome of chromosome of Sulfobacillus acidophilus DSM 10332.</title>
        <authorList>
            <person name="Lucas S."/>
            <person name="Han J."/>
            <person name="Lapidus A."/>
            <person name="Bruce D."/>
            <person name="Goodwin L."/>
            <person name="Pitluck S."/>
            <person name="Peters L."/>
            <person name="Kyrpides N."/>
            <person name="Mavromatis K."/>
            <person name="Ivanova N."/>
            <person name="Mikhailova N."/>
            <person name="Chertkov O."/>
            <person name="Saunders E."/>
            <person name="Detter J.C."/>
            <person name="Tapia R."/>
            <person name="Han C."/>
            <person name="Land M."/>
            <person name="Hauser L."/>
            <person name="Markowitz V."/>
            <person name="Cheng J.-F."/>
            <person name="Hugenholtz P."/>
            <person name="Woyke T."/>
            <person name="Wu D."/>
            <person name="Pukall R."/>
            <person name="Gehrich-Schroeter G."/>
            <person name="Schneider S."/>
            <person name="Klenk H.-P."/>
            <person name="Eisen J.A."/>
        </authorList>
    </citation>
    <scope>NUCLEOTIDE SEQUENCE [LARGE SCALE GENOMIC DNA]</scope>
    <source>
        <strain evidence="6">ATCC 700253 / DSM 10332 / NAL</strain>
    </source>
</reference>
<name>G8TWV1_SULAD</name>
<accession>G8TWV1</accession>
<dbReference type="PATRIC" id="fig|679936.5.peg.232"/>
<dbReference type="STRING" id="679936.Sulac_0228"/>
<dbReference type="NCBIfam" id="TIGR03234">
    <property type="entry name" value="OH-pyruv-isom"/>
    <property type="match status" value="1"/>
</dbReference>
<sequence>MLKFAANLTMLYGDSPFLERFDRARQSGFDFVEFLFPYGAGLSAVEKARQDAQLTIVLFNLPAGDWDQGERGIAIFPDRRAEFREGVAEAIRYAKALGVSQVNCLAGRRPEDLPVDEAWAVLRENVRYAADALEREGLTLLMEPINPFDVPGFFINSPREVMRLREETGVPNLRLQYDIYHQQRTAGEILATFHAFRASVGHIQIADNPGRHQPGTGELHYGRIFSALDSAGYSGYIGLEYIPDGTTEESLEWWRQYQAGQFLG</sequence>
<comment type="similarity">
    <text evidence="2">Belongs to the hyi family.</text>
</comment>
<dbReference type="PANTHER" id="PTHR43489">
    <property type="entry name" value="ISOMERASE"/>
    <property type="match status" value="1"/>
</dbReference>
<dbReference type="EC" id="5.3.1.22" evidence="5"/>
<dbReference type="InterPro" id="IPR050417">
    <property type="entry name" value="Sugar_Epim/Isomerase"/>
</dbReference>
<protein>
    <submittedName>
        <fullName evidence="5">Hydroxypyruvate isomerase</fullName>
        <ecNumber evidence="5">5.3.1.22</ecNumber>
    </submittedName>
</protein>
<dbReference type="InterPro" id="IPR036237">
    <property type="entry name" value="Xyl_isomerase-like_sf"/>
</dbReference>
<dbReference type="InterPro" id="IPR026040">
    <property type="entry name" value="HyI-like"/>
</dbReference>
<dbReference type="PIRSF" id="PIRSF006241">
    <property type="entry name" value="HyI"/>
    <property type="match status" value="1"/>
</dbReference>
<dbReference type="SUPFAM" id="SSF51658">
    <property type="entry name" value="Xylose isomerase-like"/>
    <property type="match status" value="1"/>
</dbReference>
<dbReference type="KEGG" id="sap:Sulac_0228"/>
<proteinExistence type="inferred from homology"/>
<dbReference type="AlphaFoldDB" id="G8TWV1"/>
<dbReference type="Pfam" id="PF01261">
    <property type="entry name" value="AP_endonuc_2"/>
    <property type="match status" value="1"/>
</dbReference>
<evidence type="ECO:0000256" key="2">
    <source>
        <dbReference type="PIRNR" id="PIRNR006241"/>
    </source>
</evidence>
<keyword evidence="6" id="KW-1185">Reference proteome</keyword>
<feature type="active site" description="Proton donor/acceptor" evidence="3">
    <location>
        <position position="240"/>
    </location>
</feature>
<feature type="active site" description="Proton donor/acceptor" evidence="3">
    <location>
        <position position="143"/>
    </location>
</feature>
<dbReference type="HOGENOM" id="CLU_050006_1_2_9"/>
<evidence type="ECO:0000259" key="4">
    <source>
        <dbReference type="Pfam" id="PF01261"/>
    </source>
</evidence>